<accession>A0AAU7W4P6</accession>
<dbReference type="InterPro" id="IPR023286">
    <property type="entry name" value="ABATE_dom_sf"/>
</dbReference>
<organism evidence="3">
    <name type="scientific">Agromyces sp. G08B096</name>
    <dbReference type="NCBI Taxonomy" id="3156399"/>
    <lineage>
        <taxon>Bacteria</taxon>
        <taxon>Bacillati</taxon>
        <taxon>Actinomycetota</taxon>
        <taxon>Actinomycetes</taxon>
        <taxon>Micrococcales</taxon>
        <taxon>Microbacteriaceae</taxon>
        <taxon>Agromyces</taxon>
    </lineage>
</organism>
<dbReference type="InterPro" id="IPR021005">
    <property type="entry name" value="Znf_CGNR"/>
</dbReference>
<dbReference type="RefSeq" id="WP_350347642.1">
    <property type="nucleotide sequence ID" value="NZ_CP158374.1"/>
</dbReference>
<sequence>MADAAAHVSRETYPQIAGALALDLVNTVSWRLSAERRIEHLVDYGDVLRWAAQVGLIDRETIRALERLAAADPQGATVEHRGILDLREALYDAAYDGAPTEPVVREHADAVAAGRLERDGDGDGWAWRFPVDLALPRRRIALAAVDLLLRDDLDRLGQCSDAECGWVFLDTSPRHNRRWCVASDCGNRNRVREHYARSRKTDAAGERAAGTPEEPAVAATR</sequence>
<dbReference type="EMBL" id="CP158374">
    <property type="protein sequence ID" value="XBX81620.1"/>
    <property type="molecule type" value="Genomic_DNA"/>
</dbReference>
<dbReference type="AlphaFoldDB" id="A0AAU7W4P6"/>
<dbReference type="PANTHER" id="PTHR35525">
    <property type="entry name" value="BLL6575 PROTEIN"/>
    <property type="match status" value="1"/>
</dbReference>
<feature type="region of interest" description="Disordered" evidence="1">
    <location>
        <begin position="195"/>
        <end position="221"/>
    </location>
</feature>
<dbReference type="PANTHER" id="PTHR35525:SF3">
    <property type="entry name" value="BLL6575 PROTEIN"/>
    <property type="match status" value="1"/>
</dbReference>
<dbReference type="Pfam" id="PF07336">
    <property type="entry name" value="ABATE"/>
    <property type="match status" value="1"/>
</dbReference>
<feature type="domain" description="Zinc finger CGNR" evidence="2">
    <location>
        <begin position="155"/>
        <end position="197"/>
    </location>
</feature>
<dbReference type="Gene3D" id="1.10.3300.10">
    <property type="entry name" value="Jann2411-like domain"/>
    <property type="match status" value="1"/>
</dbReference>
<dbReference type="SUPFAM" id="SSF160904">
    <property type="entry name" value="Jann2411-like"/>
    <property type="match status" value="1"/>
</dbReference>
<dbReference type="Pfam" id="PF11706">
    <property type="entry name" value="zf-CGNR"/>
    <property type="match status" value="1"/>
</dbReference>
<gene>
    <name evidence="3" type="ORF">ABIQ69_13505</name>
</gene>
<name>A0AAU7W4P6_9MICO</name>
<proteinExistence type="predicted"/>
<feature type="compositionally biased region" description="Basic and acidic residues" evidence="1">
    <location>
        <begin position="195"/>
        <end position="205"/>
    </location>
</feature>
<reference evidence="3" key="1">
    <citation type="submission" date="2024-05" db="EMBL/GenBank/DDBJ databases">
        <authorList>
            <person name="Yu L."/>
        </authorList>
    </citation>
    <scope>NUCLEOTIDE SEQUENCE</scope>
    <source>
        <strain evidence="3">G08B096</strain>
    </source>
</reference>
<evidence type="ECO:0000259" key="2">
    <source>
        <dbReference type="Pfam" id="PF11706"/>
    </source>
</evidence>
<evidence type="ECO:0000313" key="3">
    <source>
        <dbReference type="EMBL" id="XBX81620.1"/>
    </source>
</evidence>
<dbReference type="InterPro" id="IPR010852">
    <property type="entry name" value="ABATE"/>
</dbReference>
<protein>
    <submittedName>
        <fullName evidence="3">CGNR zinc finger domain-containing protein</fullName>
    </submittedName>
</protein>
<evidence type="ECO:0000256" key="1">
    <source>
        <dbReference type="SAM" id="MobiDB-lite"/>
    </source>
</evidence>